<gene>
    <name evidence="1" type="ORF">TNIN_179381</name>
</gene>
<organism evidence="1 2">
    <name type="scientific">Trichonephila inaurata madagascariensis</name>
    <dbReference type="NCBI Taxonomy" id="2747483"/>
    <lineage>
        <taxon>Eukaryota</taxon>
        <taxon>Metazoa</taxon>
        <taxon>Ecdysozoa</taxon>
        <taxon>Arthropoda</taxon>
        <taxon>Chelicerata</taxon>
        <taxon>Arachnida</taxon>
        <taxon>Araneae</taxon>
        <taxon>Araneomorphae</taxon>
        <taxon>Entelegynae</taxon>
        <taxon>Araneoidea</taxon>
        <taxon>Nephilidae</taxon>
        <taxon>Trichonephila</taxon>
        <taxon>Trichonephila inaurata</taxon>
    </lineage>
</organism>
<dbReference type="AlphaFoldDB" id="A0A8X6Y8Q3"/>
<dbReference type="Proteomes" id="UP000886998">
    <property type="component" value="Unassembled WGS sequence"/>
</dbReference>
<name>A0A8X6Y8Q3_9ARAC</name>
<comment type="caution">
    <text evidence="1">The sequence shown here is derived from an EMBL/GenBank/DDBJ whole genome shotgun (WGS) entry which is preliminary data.</text>
</comment>
<sequence length="86" mass="10005">MSPCAIQSTIVGETLVFVEKDASITLQNFVRYEKYQTFMLPICNLKREEVDRMLTMELTIEESIGECYLKRVFPHGIEIGQIFRLV</sequence>
<proteinExistence type="predicted"/>
<accession>A0A8X6Y8Q3</accession>
<evidence type="ECO:0000313" key="2">
    <source>
        <dbReference type="Proteomes" id="UP000886998"/>
    </source>
</evidence>
<protein>
    <submittedName>
        <fullName evidence="1">Uncharacterized protein</fullName>
    </submittedName>
</protein>
<evidence type="ECO:0000313" key="1">
    <source>
        <dbReference type="EMBL" id="GFY66909.1"/>
    </source>
</evidence>
<dbReference type="EMBL" id="BMAV01016285">
    <property type="protein sequence ID" value="GFY66909.1"/>
    <property type="molecule type" value="Genomic_DNA"/>
</dbReference>
<reference evidence="1" key="1">
    <citation type="submission" date="2020-08" db="EMBL/GenBank/DDBJ databases">
        <title>Multicomponent nature underlies the extraordinary mechanical properties of spider dragline silk.</title>
        <authorList>
            <person name="Kono N."/>
            <person name="Nakamura H."/>
            <person name="Mori M."/>
            <person name="Yoshida Y."/>
            <person name="Ohtoshi R."/>
            <person name="Malay A.D."/>
            <person name="Moran D.A.P."/>
            <person name="Tomita M."/>
            <person name="Numata K."/>
            <person name="Arakawa K."/>
        </authorList>
    </citation>
    <scope>NUCLEOTIDE SEQUENCE</scope>
</reference>
<keyword evidence="2" id="KW-1185">Reference proteome</keyword>